<comment type="caution">
    <text evidence="1">The sequence shown here is derived from an EMBL/GenBank/DDBJ whole genome shotgun (WGS) entry which is preliminary data.</text>
</comment>
<organism evidence="1 2">
    <name type="scientific">Candidatus Nanosyncoccus alces</name>
    <dbReference type="NCBI Taxonomy" id="2171997"/>
    <lineage>
        <taxon>Bacteria</taxon>
        <taxon>Candidatus Saccharimonadota</taxon>
        <taxon>Candidatus Nanosyncoccalia</taxon>
        <taxon>Candidatus Nanosyncoccales</taxon>
        <taxon>Candidatus Nanosyncoccaceae</taxon>
        <taxon>Candidatus Nanosyncoccus</taxon>
    </lineage>
</organism>
<evidence type="ECO:0000313" key="2">
    <source>
        <dbReference type="Proteomes" id="UP001191019"/>
    </source>
</evidence>
<proteinExistence type="predicted"/>
<dbReference type="Proteomes" id="UP001191019">
    <property type="component" value="Unassembled WGS sequence"/>
</dbReference>
<reference evidence="1 2" key="2">
    <citation type="journal article" date="2020" name="Cell Rep.">
        <title>Acquisition and Adaptation of Ultra-small Parasitic Reduced Genome Bacteria to Mammalian Hosts.</title>
        <authorList>
            <person name="McLean J.S."/>
            <person name="Bor B."/>
            <person name="Kerns K.A."/>
            <person name="Liu Q."/>
            <person name="To T.T."/>
            <person name="Solden L."/>
            <person name="Hendrickson E.L."/>
            <person name="Wrighton K."/>
            <person name="Shi W."/>
            <person name="He X."/>
        </authorList>
    </citation>
    <scope>NUCLEOTIDE SEQUENCE [LARGE SCALE GENOMIC DNA]</scope>
    <source>
        <strain evidence="1 2">TM7_G3_2_Rum_HOT_351B</strain>
    </source>
</reference>
<dbReference type="EMBL" id="PRLM01000003">
    <property type="protein sequence ID" value="RYC74823.1"/>
    <property type="molecule type" value="Genomic_DNA"/>
</dbReference>
<evidence type="ECO:0000313" key="1">
    <source>
        <dbReference type="EMBL" id="RYC74823.1"/>
    </source>
</evidence>
<keyword evidence="2" id="KW-1185">Reference proteome</keyword>
<sequence length="198" mass="23005">MKFKQYFWDDFYGKIICGLKDGDADEIHELEHEAYNYSVADFSQMKISFSSVDDQLVTLKGKDGISNDDPIGFKYDCDEQDDFWFTQNYSQIVRGKVPEWKPVLIGIPYDSEIMLVYFHADEDGDFDTAERIQITYLPHNLSIRISIENDDLMYVIRNISTEIGKMDILVEEYRGKDLLRTSTIGEDENGGFELIEEV</sequence>
<accession>A0ABY0FLW6</accession>
<name>A0ABY0FLW6_9BACT</name>
<protein>
    <submittedName>
        <fullName evidence="1">Uncharacterized protein</fullName>
    </submittedName>
</protein>
<dbReference type="RefSeq" id="WP_129734820.1">
    <property type="nucleotide sequence ID" value="NZ_PRLM01000003.1"/>
</dbReference>
<reference evidence="1 2" key="1">
    <citation type="journal article" date="2018" name="bioRxiv">
        <title>Evidence of independent acquisition and adaption of ultra-small bacteria to human hosts across the highly diverse yet reduced genomes of the phylum Saccharibacteria.</title>
        <authorList>
            <person name="McLean J.S."/>
            <person name="Bor B."/>
            <person name="To T.T."/>
            <person name="Liu Q."/>
            <person name="Kearns K.A."/>
            <person name="Solden L.M."/>
            <person name="Wrighton K.C."/>
            <person name="He X."/>
            <person name="Shi W."/>
        </authorList>
    </citation>
    <scope>NUCLEOTIDE SEQUENCE [LARGE SCALE GENOMIC DNA]</scope>
    <source>
        <strain evidence="1 2">TM7_G3_2_Rum_HOT_351B</strain>
    </source>
</reference>
<gene>
    <name evidence="1" type="ORF">G3RUM_00372</name>
</gene>